<gene>
    <name evidence="1" type="ORF">S01H1_27265</name>
</gene>
<comment type="caution">
    <text evidence="1">The sequence shown here is derived from an EMBL/GenBank/DDBJ whole genome shotgun (WGS) entry which is preliminary data.</text>
</comment>
<organism evidence="1">
    <name type="scientific">marine sediment metagenome</name>
    <dbReference type="NCBI Taxonomy" id="412755"/>
    <lineage>
        <taxon>unclassified sequences</taxon>
        <taxon>metagenomes</taxon>
        <taxon>ecological metagenomes</taxon>
    </lineage>
</organism>
<feature type="non-terminal residue" evidence="1">
    <location>
        <position position="75"/>
    </location>
</feature>
<name>X0T5P8_9ZZZZ</name>
<dbReference type="AlphaFoldDB" id="X0T5P8"/>
<evidence type="ECO:0000313" key="1">
    <source>
        <dbReference type="EMBL" id="GAF88524.1"/>
    </source>
</evidence>
<accession>X0T5P8</accession>
<protein>
    <submittedName>
        <fullName evidence="1">Uncharacterized protein</fullName>
    </submittedName>
</protein>
<proteinExistence type="predicted"/>
<dbReference type="EMBL" id="BARS01016586">
    <property type="protein sequence ID" value="GAF88524.1"/>
    <property type="molecule type" value="Genomic_DNA"/>
</dbReference>
<reference evidence="1" key="1">
    <citation type="journal article" date="2014" name="Front. Microbiol.">
        <title>High frequency of phylogenetically diverse reductive dehalogenase-homologous genes in deep subseafloor sedimentary metagenomes.</title>
        <authorList>
            <person name="Kawai M."/>
            <person name="Futagami T."/>
            <person name="Toyoda A."/>
            <person name="Takaki Y."/>
            <person name="Nishi S."/>
            <person name="Hori S."/>
            <person name="Arai W."/>
            <person name="Tsubouchi T."/>
            <person name="Morono Y."/>
            <person name="Uchiyama I."/>
            <person name="Ito T."/>
            <person name="Fujiyama A."/>
            <person name="Inagaki F."/>
            <person name="Takami H."/>
        </authorList>
    </citation>
    <scope>NUCLEOTIDE SEQUENCE</scope>
    <source>
        <strain evidence="1">Expedition CK06-06</strain>
    </source>
</reference>
<sequence length="75" mass="8377">MHTINSKSPKEYFSLLESFKKINKKRPGIGTSLETSQRSSVLVYEYSGGIYGTNHLVILGTDSRDIVAYCAQYSP</sequence>